<feature type="domain" description="N-acetyltransferase" evidence="1">
    <location>
        <begin position="163"/>
        <end position="299"/>
    </location>
</feature>
<dbReference type="PANTHER" id="PTHR43072">
    <property type="entry name" value="N-ACETYLTRANSFERASE"/>
    <property type="match status" value="1"/>
</dbReference>
<dbReference type="InterPro" id="IPR000182">
    <property type="entry name" value="GNAT_dom"/>
</dbReference>
<name>A0A7H0SRB2_9CORY</name>
<dbReference type="AlphaFoldDB" id="A0A7H0SRB2"/>
<dbReference type="RefSeq" id="WP_187974400.1">
    <property type="nucleotide sequence ID" value="NZ_CP046884.1"/>
</dbReference>
<dbReference type="GO" id="GO:0016747">
    <property type="term" value="F:acyltransferase activity, transferring groups other than amino-acyl groups"/>
    <property type="evidence" value="ECO:0007669"/>
    <property type="project" value="InterPro"/>
</dbReference>
<dbReference type="PROSITE" id="PS51186">
    <property type="entry name" value="GNAT"/>
    <property type="match status" value="1"/>
</dbReference>
<dbReference type="InterPro" id="IPR056935">
    <property type="entry name" value="Rv0428c-like_C"/>
</dbReference>
<keyword evidence="2" id="KW-0808">Transferase</keyword>
<dbReference type="Gene3D" id="3.40.630.30">
    <property type="match status" value="1"/>
</dbReference>
<dbReference type="InterPro" id="IPR016181">
    <property type="entry name" value="Acyl_CoA_acyltransferase"/>
</dbReference>
<dbReference type="PANTHER" id="PTHR43072:SF60">
    <property type="entry name" value="L-2,4-DIAMINOBUTYRIC ACID ACETYLTRANSFERASE"/>
    <property type="match status" value="1"/>
</dbReference>
<dbReference type="KEGG" id="cpoy:GP475_10940"/>
<dbReference type="Pfam" id="PF24553">
    <property type="entry name" value="Rv0428c_C"/>
    <property type="match status" value="1"/>
</dbReference>
<evidence type="ECO:0000313" key="2">
    <source>
        <dbReference type="EMBL" id="QNQ91087.1"/>
    </source>
</evidence>
<organism evidence="2 3">
    <name type="scientific">Corynebacterium poyangense</name>
    <dbReference type="NCBI Taxonomy" id="2684405"/>
    <lineage>
        <taxon>Bacteria</taxon>
        <taxon>Bacillati</taxon>
        <taxon>Actinomycetota</taxon>
        <taxon>Actinomycetes</taxon>
        <taxon>Mycobacteriales</taxon>
        <taxon>Corynebacteriaceae</taxon>
        <taxon>Corynebacterium</taxon>
    </lineage>
</organism>
<proteinExistence type="predicted"/>
<reference evidence="2 3" key="1">
    <citation type="submission" date="2019-12" db="EMBL/GenBank/DDBJ databases">
        <title>Corynebacterium sp. nov., isolated from feces of the Anser Albifrons in China.</title>
        <authorList>
            <person name="Liu Q."/>
        </authorList>
    </citation>
    <scope>NUCLEOTIDE SEQUENCE [LARGE SCALE GENOMIC DNA]</scope>
    <source>
        <strain evidence="2 3">4H37-19</strain>
    </source>
</reference>
<dbReference type="CDD" id="cd04301">
    <property type="entry name" value="NAT_SF"/>
    <property type="match status" value="1"/>
</dbReference>
<evidence type="ECO:0000313" key="3">
    <source>
        <dbReference type="Proteomes" id="UP000516320"/>
    </source>
</evidence>
<gene>
    <name evidence="2" type="ORF">GP475_10940</name>
</gene>
<accession>A0A7H0SRB2</accession>
<dbReference type="Proteomes" id="UP000516320">
    <property type="component" value="Chromosome"/>
</dbReference>
<sequence length="299" mass="33792">MTTIGDRVVVRRRNGNHLSDIIGHVISLDPLVIRPQKVGGLPSNTPAISIPAEDIQIIRRLSPRRVRNSEIRELERLTAMAFPGTHHQWSSNGQWLMRAGHGITERSNSAAPLGPSVLYDQLPIKELHAFYHQHGLPMQILIPDRIAPRLSPQQWDIGPDILVMTTLIGEEDWPEVPEFRVHRRPPDYWLSLYEFRGQALPEDDGLLEGTAYYVDLAGKAIARLHILDGYVGISGVNVGPEWRRQGLGRVLGQGILAWAARKGASHAYLQVLESNSAGRKLYESLGFIEHHRHRYARWR</sequence>
<keyword evidence="3" id="KW-1185">Reference proteome</keyword>
<evidence type="ECO:0000259" key="1">
    <source>
        <dbReference type="PROSITE" id="PS51186"/>
    </source>
</evidence>
<dbReference type="EMBL" id="CP046884">
    <property type="protein sequence ID" value="QNQ91087.1"/>
    <property type="molecule type" value="Genomic_DNA"/>
</dbReference>
<dbReference type="SUPFAM" id="SSF55729">
    <property type="entry name" value="Acyl-CoA N-acyltransferases (Nat)"/>
    <property type="match status" value="1"/>
</dbReference>
<protein>
    <submittedName>
        <fullName evidence="2">GNAT family N-acetyltransferase</fullName>
    </submittedName>
</protein>